<dbReference type="GO" id="GO:0000287">
    <property type="term" value="F:magnesium ion binding"/>
    <property type="evidence" value="ECO:0007669"/>
    <property type="project" value="UniProtKB-UniRule"/>
</dbReference>
<evidence type="ECO:0000313" key="6">
    <source>
        <dbReference type="Proteomes" id="UP000472676"/>
    </source>
</evidence>
<comment type="function">
    <text evidence="2">Catalyzes the ATP-dependent phosphorylation of thiamine-monophosphate (TMP) to form thiamine-pyrophosphate (TPP), the active form of vitamin B1.</text>
</comment>
<feature type="binding site" evidence="2">
    <location>
        <position position="43"/>
    </location>
    <ligand>
        <name>Mg(2+)</name>
        <dbReference type="ChEBI" id="CHEBI:18420"/>
        <label>4</label>
    </ligand>
</feature>
<dbReference type="EC" id="2.7.4.16" evidence="2"/>
<comment type="caution">
    <text evidence="5">The sequence shown here is derived from an EMBL/GenBank/DDBJ whole genome shotgun (WGS) entry which is preliminary data.</text>
</comment>
<comment type="caution">
    <text evidence="2">Lacks conserved residue(s) required for the propagation of feature annotation.</text>
</comment>
<evidence type="ECO:0000259" key="4">
    <source>
        <dbReference type="Pfam" id="PF02769"/>
    </source>
</evidence>
<feature type="binding site" evidence="2">
    <location>
        <position position="212"/>
    </location>
    <ligand>
        <name>Mg(2+)</name>
        <dbReference type="ChEBI" id="CHEBI:18420"/>
        <label>5</label>
    </ligand>
</feature>
<evidence type="ECO:0000256" key="1">
    <source>
        <dbReference type="ARBA" id="ARBA00022977"/>
    </source>
</evidence>
<sequence>MDEFSLIRRWFAELTPPGEGIALGIGDDCALLVPPPGAQLAISTDTLIAGRHFPQETTAADIGWKSLAVSLSDLAAMGAQPFAFTLALSLPAVDEPWLAGFADGLRECARTAGIALVGGDTTRGPLSITITVLGHLPPETALRRDAARSGDLICVSGTLGDAALALRFWQDGRAPASAHERMLRARLDRPTPRNAAGVASRGLAHAAIDLSDGLLGDLGHICQASGVGAELAIGELPASPAFAALAPTDARLGLQIAGGDDYELCLCVPPAQLEAVRKAYGALPLTVIGRIVEVPGIRLRDAAGAIVTSPAQAYRHFS</sequence>
<feature type="binding site" evidence="2">
    <location>
        <position position="45"/>
    </location>
    <ligand>
        <name>Mg(2+)</name>
        <dbReference type="ChEBI" id="CHEBI:18420"/>
        <label>2</label>
    </ligand>
</feature>
<comment type="miscellaneous">
    <text evidence="2">Reaction mechanism of ThiL seems to utilize a direct, inline transfer of the gamma-phosphate of ATP to TMP rather than a phosphorylated enzyme intermediate.</text>
</comment>
<dbReference type="Gene3D" id="3.90.650.10">
    <property type="entry name" value="PurM-like C-terminal domain"/>
    <property type="match status" value="1"/>
</dbReference>
<organism evidence="5 6">
    <name type="scientific">Solimonas terrae</name>
    <dbReference type="NCBI Taxonomy" id="1396819"/>
    <lineage>
        <taxon>Bacteria</taxon>
        <taxon>Pseudomonadati</taxon>
        <taxon>Pseudomonadota</taxon>
        <taxon>Gammaproteobacteria</taxon>
        <taxon>Nevskiales</taxon>
        <taxon>Nevskiaceae</taxon>
        <taxon>Solimonas</taxon>
    </lineage>
</organism>
<dbReference type="PIRSF" id="PIRSF005303">
    <property type="entry name" value="Thiam_monoph_kin"/>
    <property type="match status" value="1"/>
</dbReference>
<feature type="binding site" evidence="2">
    <location>
        <position position="209"/>
    </location>
    <ligand>
        <name>Mg(2+)</name>
        <dbReference type="ChEBI" id="CHEBI:18420"/>
        <label>3</label>
    </ligand>
</feature>
<protein>
    <recommendedName>
        <fullName evidence="2">Thiamine-monophosphate kinase</fullName>
        <shortName evidence="2">TMP kinase</shortName>
        <shortName evidence="2">Thiamine-phosphate kinase</shortName>
        <ecNumber evidence="2">2.7.4.16</ecNumber>
    </recommendedName>
</protein>
<dbReference type="SUPFAM" id="SSF56042">
    <property type="entry name" value="PurM C-terminal domain-like"/>
    <property type="match status" value="1"/>
</dbReference>
<dbReference type="GO" id="GO:0009229">
    <property type="term" value="P:thiamine diphosphate biosynthetic process"/>
    <property type="evidence" value="ECO:0007669"/>
    <property type="project" value="UniProtKB-UniRule"/>
</dbReference>
<dbReference type="Pfam" id="PF02769">
    <property type="entry name" value="AIRS_C"/>
    <property type="match status" value="1"/>
</dbReference>
<dbReference type="Pfam" id="PF00586">
    <property type="entry name" value="AIRS"/>
    <property type="match status" value="1"/>
</dbReference>
<dbReference type="NCBIfam" id="TIGR01379">
    <property type="entry name" value="thiL"/>
    <property type="match status" value="1"/>
</dbReference>
<dbReference type="InterPro" id="IPR036921">
    <property type="entry name" value="PurM-like_N_sf"/>
</dbReference>
<dbReference type="InterPro" id="IPR016188">
    <property type="entry name" value="PurM-like_N"/>
</dbReference>
<keyword evidence="1 2" id="KW-0784">Thiamine biosynthesis</keyword>
<feature type="binding site" evidence="2">
    <location>
        <position position="144"/>
    </location>
    <ligand>
        <name>ATP</name>
        <dbReference type="ChEBI" id="CHEBI:30616"/>
    </ligand>
</feature>
<feature type="binding site" evidence="2">
    <location>
        <position position="314"/>
    </location>
    <ligand>
        <name>substrate</name>
    </ligand>
</feature>
<dbReference type="Proteomes" id="UP000472676">
    <property type="component" value="Unassembled WGS sequence"/>
</dbReference>
<keyword evidence="2 5" id="KW-0808">Transferase</keyword>
<accession>A0A6M2BML3</accession>
<keyword evidence="2 5" id="KW-0418">Kinase</keyword>
<feature type="domain" description="PurM-like N-terminal" evidence="3">
    <location>
        <begin position="26"/>
        <end position="134"/>
    </location>
</feature>
<feature type="binding site" evidence="2">
    <location>
        <position position="45"/>
    </location>
    <ligand>
        <name>Mg(2+)</name>
        <dbReference type="ChEBI" id="CHEBI:18420"/>
        <label>1</label>
    </ligand>
</feature>
<dbReference type="InterPro" id="IPR010918">
    <property type="entry name" value="PurM-like_C_dom"/>
</dbReference>
<dbReference type="Gene3D" id="3.30.1330.10">
    <property type="entry name" value="PurM-like, N-terminal domain"/>
    <property type="match status" value="1"/>
</dbReference>
<dbReference type="InterPro" id="IPR006283">
    <property type="entry name" value="ThiL-like"/>
</dbReference>
<keyword evidence="2" id="KW-0479">Metal-binding</keyword>
<proteinExistence type="inferred from homology"/>
<feature type="binding site" evidence="2">
    <location>
        <position position="28"/>
    </location>
    <ligand>
        <name>Mg(2+)</name>
        <dbReference type="ChEBI" id="CHEBI:18420"/>
        <label>4</label>
    </ligand>
</feature>
<feature type="binding site" evidence="2">
    <location>
        <position position="211"/>
    </location>
    <ligand>
        <name>ATP</name>
        <dbReference type="ChEBI" id="CHEBI:30616"/>
    </ligand>
</feature>
<feature type="binding site" evidence="2">
    <location>
        <position position="73"/>
    </location>
    <ligand>
        <name>Mg(2+)</name>
        <dbReference type="ChEBI" id="CHEBI:18420"/>
        <label>3</label>
    </ligand>
</feature>
<feature type="binding site" evidence="2">
    <location>
        <position position="44"/>
    </location>
    <ligand>
        <name>Mg(2+)</name>
        <dbReference type="ChEBI" id="CHEBI:18420"/>
        <label>1</label>
    </ligand>
</feature>
<feature type="binding site" evidence="2">
    <location>
        <position position="73"/>
    </location>
    <ligand>
        <name>Mg(2+)</name>
        <dbReference type="ChEBI" id="CHEBI:18420"/>
        <label>2</label>
    </ligand>
</feature>
<keyword evidence="2" id="KW-0547">Nucleotide-binding</keyword>
<feature type="domain" description="PurM-like C-terminal" evidence="4">
    <location>
        <begin position="149"/>
        <end position="300"/>
    </location>
</feature>
<evidence type="ECO:0000313" key="5">
    <source>
        <dbReference type="EMBL" id="NGY03481.1"/>
    </source>
</evidence>
<evidence type="ECO:0000259" key="3">
    <source>
        <dbReference type="Pfam" id="PF00586"/>
    </source>
</evidence>
<keyword evidence="2" id="KW-0067">ATP-binding</keyword>
<dbReference type="GO" id="GO:0009228">
    <property type="term" value="P:thiamine biosynthetic process"/>
    <property type="evidence" value="ECO:0007669"/>
    <property type="project" value="UniProtKB-KW"/>
</dbReference>
<keyword evidence="2" id="KW-0460">Magnesium</keyword>
<keyword evidence="6" id="KW-1185">Reference proteome</keyword>
<dbReference type="HAMAP" id="MF_02128">
    <property type="entry name" value="TMP_kinase"/>
    <property type="match status" value="1"/>
</dbReference>
<dbReference type="GO" id="GO:0005524">
    <property type="term" value="F:ATP binding"/>
    <property type="evidence" value="ECO:0007669"/>
    <property type="project" value="UniProtKB-UniRule"/>
</dbReference>
<dbReference type="PANTHER" id="PTHR30270">
    <property type="entry name" value="THIAMINE-MONOPHOSPHATE KINASE"/>
    <property type="match status" value="1"/>
</dbReference>
<dbReference type="AlphaFoldDB" id="A0A6M2BML3"/>
<dbReference type="CDD" id="cd02194">
    <property type="entry name" value="ThiL"/>
    <property type="match status" value="1"/>
</dbReference>
<feature type="binding site" evidence="2">
    <location>
        <position position="120"/>
    </location>
    <ligand>
        <name>Mg(2+)</name>
        <dbReference type="ChEBI" id="CHEBI:18420"/>
        <label>1</label>
    </ligand>
</feature>
<feature type="binding site" evidence="2">
    <location>
        <begin position="119"/>
        <end position="120"/>
    </location>
    <ligand>
        <name>ATP</name>
        <dbReference type="ChEBI" id="CHEBI:30616"/>
    </ligand>
</feature>
<evidence type="ECO:0000256" key="2">
    <source>
        <dbReference type="HAMAP-Rule" id="MF_02128"/>
    </source>
</evidence>
<dbReference type="SUPFAM" id="SSF55326">
    <property type="entry name" value="PurM N-terminal domain-like"/>
    <property type="match status" value="1"/>
</dbReference>
<name>A0A6M2BML3_9GAMM</name>
<dbReference type="InterPro" id="IPR036676">
    <property type="entry name" value="PurM-like_C_sf"/>
</dbReference>
<feature type="binding site" evidence="2">
    <location>
        <position position="73"/>
    </location>
    <ligand>
        <name>Mg(2+)</name>
        <dbReference type="ChEBI" id="CHEBI:18420"/>
        <label>4</label>
    </ligand>
</feature>
<dbReference type="RefSeq" id="WP_166250922.1">
    <property type="nucleotide sequence ID" value="NZ_JAAMOW010000001.1"/>
</dbReference>
<comment type="catalytic activity">
    <reaction evidence="2">
        <text>thiamine phosphate + ATP = thiamine diphosphate + ADP</text>
        <dbReference type="Rhea" id="RHEA:15913"/>
        <dbReference type="ChEBI" id="CHEBI:30616"/>
        <dbReference type="ChEBI" id="CHEBI:37575"/>
        <dbReference type="ChEBI" id="CHEBI:58937"/>
        <dbReference type="ChEBI" id="CHEBI:456216"/>
        <dbReference type="EC" id="2.7.4.16"/>
    </reaction>
</comment>
<feature type="binding site" evidence="2">
    <location>
        <position position="28"/>
    </location>
    <ligand>
        <name>Mg(2+)</name>
        <dbReference type="ChEBI" id="CHEBI:18420"/>
        <label>3</label>
    </ligand>
</feature>
<dbReference type="UniPathway" id="UPA00060">
    <property type="reaction ID" value="UER00142"/>
</dbReference>
<dbReference type="GO" id="GO:0009030">
    <property type="term" value="F:thiamine-phosphate kinase activity"/>
    <property type="evidence" value="ECO:0007669"/>
    <property type="project" value="UniProtKB-UniRule"/>
</dbReference>
<dbReference type="PANTHER" id="PTHR30270:SF0">
    <property type="entry name" value="THIAMINE-MONOPHOSPHATE KINASE"/>
    <property type="match status" value="1"/>
</dbReference>
<comment type="similarity">
    <text evidence="2">Belongs to the thiamine-monophosphate kinase family.</text>
</comment>
<feature type="binding site" evidence="2">
    <location>
        <position position="52"/>
    </location>
    <ligand>
        <name>substrate</name>
    </ligand>
</feature>
<comment type="pathway">
    <text evidence="2">Cofactor biosynthesis; thiamine diphosphate biosynthesis; thiamine diphosphate from thiamine phosphate: step 1/1.</text>
</comment>
<gene>
    <name evidence="2 5" type="primary">thiL</name>
    <name evidence="5" type="ORF">G7Y85_01760</name>
</gene>
<dbReference type="EMBL" id="JAAMOW010000001">
    <property type="protein sequence ID" value="NGY03481.1"/>
    <property type="molecule type" value="Genomic_DNA"/>
</dbReference>
<feature type="binding site" evidence="2">
    <location>
        <position position="260"/>
    </location>
    <ligand>
        <name>substrate</name>
    </ligand>
</feature>
<reference evidence="5 6" key="1">
    <citation type="journal article" date="2014" name="Int. J. Syst. Evol. Microbiol.">
        <title>Solimonas terrae sp. nov., isolated from soil.</title>
        <authorList>
            <person name="Kim S.J."/>
            <person name="Moon J.Y."/>
            <person name="Weon H.Y."/>
            <person name="Ahn J.H."/>
            <person name="Chen W.M."/>
            <person name="Kwon S.W."/>
        </authorList>
    </citation>
    <scope>NUCLEOTIDE SEQUENCE [LARGE SCALE GENOMIC DNA]</scope>
    <source>
        <strain evidence="5 6">KIS83-12</strain>
    </source>
</reference>